<dbReference type="RefSeq" id="WP_015531170.1">
    <property type="nucleotide sequence ID" value="NC_021017.1"/>
</dbReference>
<dbReference type="InterPro" id="IPR046895">
    <property type="entry name" value="ABC-3C_MC8"/>
</dbReference>
<evidence type="ECO:0000313" key="2">
    <source>
        <dbReference type="Proteomes" id="UP000008795"/>
    </source>
</evidence>
<dbReference type="Pfam" id="PF20295">
    <property type="entry name" value="MC8"/>
    <property type="match status" value="1"/>
</dbReference>
<sequence length="78" mass="8686">MIAPNKHTDIKTSVPYIAGLTLKEVAKNGIIKYDDLKRSVTTKVGQNLGDSFEYAVSFLFLLNKIVYNQSSDSFTLTL</sequence>
<dbReference type="EMBL" id="FP929033">
    <property type="protein sequence ID" value="CBK65810.1"/>
    <property type="molecule type" value="Genomic_DNA"/>
</dbReference>
<dbReference type="HOGENOM" id="CLU_2614841_0_0_10"/>
<dbReference type="Proteomes" id="UP000008795">
    <property type="component" value="Chromosome"/>
</dbReference>
<gene>
    <name evidence="1" type="ORF">BXY_05820</name>
</gene>
<evidence type="ECO:0000313" key="1">
    <source>
        <dbReference type="EMBL" id="CBK65810.1"/>
    </source>
</evidence>
<accession>D6D715</accession>
<organism evidence="1 2">
    <name type="scientific">Bacteroides xylanisolvens XB1A</name>
    <dbReference type="NCBI Taxonomy" id="657309"/>
    <lineage>
        <taxon>Bacteria</taxon>
        <taxon>Pseudomonadati</taxon>
        <taxon>Bacteroidota</taxon>
        <taxon>Bacteroidia</taxon>
        <taxon>Bacteroidales</taxon>
        <taxon>Bacteroidaceae</taxon>
        <taxon>Bacteroides</taxon>
    </lineage>
</organism>
<name>D6D715_9BACE</name>
<dbReference type="KEGG" id="bxy:BXY_05820"/>
<protein>
    <submittedName>
        <fullName evidence="1">Uncharacterized protein</fullName>
    </submittedName>
</protein>
<proteinExistence type="predicted"/>
<dbReference type="AlphaFoldDB" id="D6D715"/>
<reference evidence="1 2" key="2">
    <citation type="submission" date="2010-03" db="EMBL/GenBank/DDBJ databases">
        <authorList>
            <person name="Pajon A."/>
        </authorList>
    </citation>
    <scope>NUCLEOTIDE SEQUENCE [LARGE SCALE GENOMIC DNA]</scope>
    <source>
        <strain evidence="1 2">XB1A</strain>
    </source>
</reference>
<reference evidence="1 2" key="1">
    <citation type="submission" date="2010-03" db="EMBL/GenBank/DDBJ databases">
        <title>The genome sequence of Bacteriodes xylanisolvens XB1A.</title>
        <authorList>
            <consortium name="metaHIT consortium -- http://www.metahit.eu/"/>
            <person name="Pajon A."/>
            <person name="Turner K."/>
            <person name="Parkhill J."/>
            <person name="Bernalier A."/>
        </authorList>
    </citation>
    <scope>NUCLEOTIDE SEQUENCE [LARGE SCALE GENOMIC DNA]</scope>
    <source>
        <strain evidence="1 2">XB1A</strain>
    </source>
</reference>